<feature type="compositionally biased region" description="Pro residues" evidence="2">
    <location>
        <begin position="41"/>
        <end position="50"/>
    </location>
</feature>
<organism evidence="3 4">
    <name type="scientific">Cnuella takakiae</name>
    <dbReference type="NCBI Taxonomy" id="1302690"/>
    <lineage>
        <taxon>Bacteria</taxon>
        <taxon>Pseudomonadati</taxon>
        <taxon>Bacteroidota</taxon>
        <taxon>Chitinophagia</taxon>
        <taxon>Chitinophagales</taxon>
        <taxon>Chitinophagaceae</taxon>
        <taxon>Cnuella</taxon>
    </lineage>
</organism>
<evidence type="ECO:0000313" key="4">
    <source>
        <dbReference type="Proteomes" id="UP000184368"/>
    </source>
</evidence>
<evidence type="ECO:0000256" key="1">
    <source>
        <dbReference type="SAM" id="Coils"/>
    </source>
</evidence>
<sequence length="248" mass="27800">MSFLKQLLNPFIEFDEDKKNQGAQPTQPTPAAPTRSATPQPRAPAPPPQDQPAIHPLINEPAAAAAAASQVPTYSASGTLTEPLPEHVAYFEKLIDEANRTNPIFQGSDYKEFVDSKMDIDDITDESLKYRTAYNVLKSTGLTRDKLLATGQEYLNLIGRDMNAFQGAHALQYKKEVQSKEQVIDKKAEELQALTMRINTLKAEINQITQEINLTKDKLNTSRQSFLLAGEHKQKEIETELKKIVQYF</sequence>
<gene>
    <name evidence="3" type="ORF">SAMN05444008_102432</name>
</gene>
<reference evidence="3 4" key="1">
    <citation type="submission" date="2016-11" db="EMBL/GenBank/DDBJ databases">
        <authorList>
            <person name="Jaros S."/>
            <person name="Januszkiewicz K."/>
            <person name="Wedrychowicz H."/>
        </authorList>
    </citation>
    <scope>NUCLEOTIDE SEQUENCE [LARGE SCALE GENOMIC DNA]</scope>
    <source>
        <strain evidence="3 4">DSM 26897</strain>
    </source>
</reference>
<dbReference type="RefSeq" id="WP_073040239.1">
    <property type="nucleotide sequence ID" value="NZ_FQUO01000002.1"/>
</dbReference>
<evidence type="ECO:0000313" key="3">
    <source>
        <dbReference type="EMBL" id="SHE74269.1"/>
    </source>
</evidence>
<feature type="coiled-coil region" evidence="1">
    <location>
        <begin position="170"/>
        <end position="218"/>
    </location>
</feature>
<dbReference type="AlphaFoldDB" id="A0A1M4VZ85"/>
<proteinExistence type="predicted"/>
<dbReference type="OrthoDB" id="875783at2"/>
<protein>
    <submittedName>
        <fullName evidence="3">Uncharacterized protein</fullName>
    </submittedName>
</protein>
<name>A0A1M4VZ85_9BACT</name>
<keyword evidence="4" id="KW-1185">Reference proteome</keyword>
<accession>A0A1M4VZ85</accession>
<dbReference type="EMBL" id="FQUO01000002">
    <property type="protein sequence ID" value="SHE74269.1"/>
    <property type="molecule type" value="Genomic_DNA"/>
</dbReference>
<dbReference type="Proteomes" id="UP000184368">
    <property type="component" value="Unassembled WGS sequence"/>
</dbReference>
<dbReference type="STRING" id="1302690.BUE76_11595"/>
<feature type="region of interest" description="Disordered" evidence="2">
    <location>
        <begin position="14"/>
        <end position="55"/>
    </location>
</feature>
<keyword evidence="1" id="KW-0175">Coiled coil</keyword>
<evidence type="ECO:0000256" key="2">
    <source>
        <dbReference type="SAM" id="MobiDB-lite"/>
    </source>
</evidence>